<evidence type="ECO:0000256" key="5">
    <source>
        <dbReference type="ARBA" id="ARBA00023136"/>
    </source>
</evidence>
<evidence type="ECO:0000313" key="12">
    <source>
        <dbReference type="Proteomes" id="UP000818624"/>
    </source>
</evidence>
<feature type="compositionally biased region" description="Pro residues" evidence="7">
    <location>
        <begin position="188"/>
        <end position="197"/>
    </location>
</feature>
<dbReference type="PANTHER" id="PTHR13412">
    <property type="entry name" value="T-CELL IMMUNOMODULATORY PROTEIN HOMOLOG"/>
    <property type="match status" value="1"/>
</dbReference>
<keyword evidence="12" id="KW-1185">Reference proteome</keyword>
<feature type="compositionally biased region" description="Low complexity" evidence="7">
    <location>
        <begin position="198"/>
        <end position="207"/>
    </location>
</feature>
<keyword evidence="5 8" id="KW-0472">Membrane</keyword>
<feature type="region of interest" description="Disordered" evidence="7">
    <location>
        <begin position="184"/>
        <end position="207"/>
    </location>
</feature>
<dbReference type="PANTHER" id="PTHR13412:SF0">
    <property type="entry name" value="T-CELL IMMUNOMODULATORY PROTEIN"/>
    <property type="match status" value="1"/>
</dbReference>
<reference evidence="11 12" key="1">
    <citation type="journal article" date="2020" name="Elife">
        <title>Loss of centromere function drives karyotype evolution in closely related Malassezia species.</title>
        <authorList>
            <person name="Sankaranarayanan S.R."/>
            <person name="Ianiri G."/>
            <person name="Coelho M.A."/>
            <person name="Reza M.H."/>
            <person name="Thimmappa B.C."/>
            <person name="Ganguly P."/>
            <person name="Vadnala R.N."/>
            <person name="Sun S."/>
            <person name="Siddharthan R."/>
            <person name="Tellgren-Roth C."/>
            <person name="Dawson T.L."/>
            <person name="Heitman J."/>
            <person name="Sanyal K."/>
        </authorList>
    </citation>
    <scope>NUCLEOTIDE SEQUENCE [LARGE SCALE GENOMIC DNA]</scope>
    <source>
        <strain evidence="11">CBS14141</strain>
    </source>
</reference>
<dbReference type="InterPro" id="IPR024881">
    <property type="entry name" value="Tip"/>
</dbReference>
<organism evidence="11 12">
    <name type="scientific">Malassezia furfur</name>
    <name type="common">Pityriasis versicolor infection agent</name>
    <name type="synonym">Pityrosporum furfur</name>
    <dbReference type="NCBI Taxonomy" id="55194"/>
    <lineage>
        <taxon>Eukaryota</taxon>
        <taxon>Fungi</taxon>
        <taxon>Dikarya</taxon>
        <taxon>Basidiomycota</taxon>
        <taxon>Ustilaginomycotina</taxon>
        <taxon>Malasseziomycetes</taxon>
        <taxon>Malasseziales</taxon>
        <taxon>Malasseziaceae</taxon>
        <taxon>Malassezia</taxon>
    </lineage>
</organism>
<feature type="domain" description="T-cell immunomodulatory protein TIP C2" evidence="10">
    <location>
        <begin position="567"/>
        <end position="668"/>
    </location>
</feature>
<evidence type="ECO:0000313" key="11">
    <source>
        <dbReference type="EMBL" id="WFD48962.1"/>
    </source>
</evidence>
<evidence type="ECO:0000256" key="4">
    <source>
        <dbReference type="ARBA" id="ARBA00022989"/>
    </source>
</evidence>
<dbReference type="Pfam" id="PF23122">
    <property type="entry name" value="C2_ITFG1"/>
    <property type="match status" value="1"/>
</dbReference>
<evidence type="ECO:0000259" key="10">
    <source>
        <dbReference type="Pfam" id="PF23122"/>
    </source>
</evidence>
<dbReference type="InterPro" id="IPR028994">
    <property type="entry name" value="Integrin_alpha_N"/>
</dbReference>
<keyword evidence="4 8" id="KW-1133">Transmembrane helix</keyword>
<evidence type="ECO:0000256" key="8">
    <source>
        <dbReference type="SAM" id="Phobius"/>
    </source>
</evidence>
<dbReference type="SUPFAM" id="SSF69318">
    <property type="entry name" value="Integrin alpha N-terminal domain"/>
    <property type="match status" value="1"/>
</dbReference>
<evidence type="ECO:0000256" key="3">
    <source>
        <dbReference type="ARBA" id="ARBA00022692"/>
    </source>
</evidence>
<comment type="similarity">
    <text evidence="2">Belongs to the TIP family.</text>
</comment>
<protein>
    <recommendedName>
        <fullName evidence="10">T-cell immunomodulatory protein TIP C2 domain-containing protein</fullName>
    </recommendedName>
</protein>
<evidence type="ECO:0000256" key="7">
    <source>
        <dbReference type="SAM" id="MobiDB-lite"/>
    </source>
</evidence>
<gene>
    <name evidence="11" type="ORF">GLX27_003635</name>
</gene>
<comment type="subcellular location">
    <subcellularLocation>
        <location evidence="1">Membrane</location>
        <topology evidence="1">Single-pass type I membrane protein</topology>
    </subcellularLocation>
</comment>
<feature type="transmembrane region" description="Helical" evidence="8">
    <location>
        <begin position="674"/>
        <end position="698"/>
    </location>
</feature>
<name>A0ABY8EW15_MALFU</name>
<dbReference type="Proteomes" id="UP000818624">
    <property type="component" value="Chromosome 3"/>
</dbReference>
<keyword evidence="6" id="KW-0325">Glycoprotein</keyword>
<keyword evidence="9" id="KW-0732">Signal</keyword>
<evidence type="ECO:0000256" key="1">
    <source>
        <dbReference type="ARBA" id="ARBA00004479"/>
    </source>
</evidence>
<proteinExistence type="inferred from homology"/>
<evidence type="ECO:0000256" key="6">
    <source>
        <dbReference type="ARBA" id="ARBA00023180"/>
    </source>
</evidence>
<keyword evidence="3 8" id="KW-0812">Transmembrane</keyword>
<accession>A0ABY8EW15</accession>
<feature type="signal peptide" evidence="9">
    <location>
        <begin position="1"/>
        <end position="30"/>
    </location>
</feature>
<evidence type="ECO:0000256" key="2">
    <source>
        <dbReference type="ARBA" id="ARBA00006496"/>
    </source>
</evidence>
<dbReference type="EMBL" id="CP046236">
    <property type="protein sequence ID" value="WFD48962.1"/>
    <property type="molecule type" value="Genomic_DNA"/>
</dbReference>
<feature type="chain" id="PRO_5046408622" description="T-cell immunomodulatory protein TIP C2 domain-containing protein" evidence="9">
    <location>
        <begin position="31"/>
        <end position="720"/>
    </location>
</feature>
<evidence type="ECO:0000256" key="9">
    <source>
        <dbReference type="SAM" id="SignalP"/>
    </source>
</evidence>
<dbReference type="InterPro" id="IPR057089">
    <property type="entry name" value="C2_TIP"/>
</dbReference>
<sequence>MRLAARARGCGVRAVALAVALAAAVPGTLASFGFAPKRFKEEGLVDVGALGLGNVSGALVAWGHYNDDRFLDAFVTNAERTAVQIHEWVHLEFAFNATPAAVLQVPSDLRIVNVVPADFTYDGRVDVLVMAEPVTRTPTTAPISLILWPSTPDGLGAPIALPGAAHAQPLALDATGDLQVDLLGHAAAPPPPPPPSPSGAAAVGTPVAPTPPPLSIWRNEFVHNGTFSLVAPQLVSDTPVPGCQLGAPHSSALVDINGDCVADLFLVCATRDPAQYTYQIWTARTDAPLQYTLAQTGDLPRNAGPLSFADMNRDGTIDVVFSTCERGRCMVHIAFNEQMPLCDNEASFWPPHAPEAPEAGRSGGGPGGGAACRDPLRLCTADDHFRLDFTVANDNPLLQSLDVAELTGDAQLLTYDDLAPTPTPVPIRIGDPNLDGYPDLLLVTVPRGARPGETRVRLLESVACARRSTAPGCVAGRAWRTFERVQHTVLDAYTYARSASFVDLDEDGTLDIAVQSLPGVQLRGSMARAVSFVLNNYFHDAFFLKALTLNGACRGRCEPRDAPAFAPWGAGLAGATYKFTVLDPNGVRRAQQVMQQPQTAYGALQPPSAFFGLGRTNNYVESLFVGSTRRQPQPFVVMEGVIPNSEVVVAPWQDAAAPTPATWHRELYLHPGDWIPLVTAALVGLLVLLGAIVAALDLNEKREDERERQRAVHAINFDAL</sequence>